<dbReference type="InterPro" id="IPR023616">
    <property type="entry name" value="Cyt_c_oxase-like_su1_dom"/>
</dbReference>
<organism evidence="3">
    <name type="scientific">marine metagenome</name>
    <dbReference type="NCBI Taxonomy" id="408172"/>
    <lineage>
        <taxon>unclassified sequences</taxon>
        <taxon>metagenomes</taxon>
        <taxon>ecological metagenomes</taxon>
    </lineage>
</organism>
<keyword evidence="1" id="KW-0472">Membrane</keyword>
<keyword evidence="1" id="KW-0812">Transmembrane</keyword>
<dbReference type="PANTHER" id="PTHR10422">
    <property type="entry name" value="CYTOCHROME C OXIDASE SUBUNIT 1"/>
    <property type="match status" value="1"/>
</dbReference>
<accession>A0A382ZSB0</accession>
<dbReference type="Pfam" id="PF00115">
    <property type="entry name" value="COX1"/>
    <property type="match status" value="1"/>
</dbReference>
<feature type="transmembrane region" description="Helical" evidence="1">
    <location>
        <begin position="120"/>
        <end position="141"/>
    </location>
</feature>
<dbReference type="InterPro" id="IPR000883">
    <property type="entry name" value="Cyt_C_Oxase_1"/>
</dbReference>
<dbReference type="Gene3D" id="1.20.210.10">
    <property type="entry name" value="Cytochrome c oxidase-like, subunit I domain"/>
    <property type="match status" value="1"/>
</dbReference>
<dbReference type="InterPro" id="IPR036927">
    <property type="entry name" value="Cyt_c_oxase-like_su1_sf"/>
</dbReference>
<evidence type="ECO:0000256" key="1">
    <source>
        <dbReference type="SAM" id="Phobius"/>
    </source>
</evidence>
<dbReference type="GO" id="GO:0004129">
    <property type="term" value="F:cytochrome-c oxidase activity"/>
    <property type="evidence" value="ECO:0007669"/>
    <property type="project" value="InterPro"/>
</dbReference>
<dbReference type="AlphaFoldDB" id="A0A382ZSB0"/>
<evidence type="ECO:0000313" key="3">
    <source>
        <dbReference type="EMBL" id="SVD98364.1"/>
    </source>
</evidence>
<feature type="domain" description="Cytochrome oxidase subunit I profile" evidence="2">
    <location>
        <begin position="18"/>
        <end position="179"/>
    </location>
</feature>
<dbReference type="SUPFAM" id="SSF81442">
    <property type="entry name" value="Cytochrome c oxidase subunit I-like"/>
    <property type="match status" value="1"/>
</dbReference>
<dbReference type="GO" id="GO:0009060">
    <property type="term" value="P:aerobic respiration"/>
    <property type="evidence" value="ECO:0007669"/>
    <property type="project" value="InterPro"/>
</dbReference>
<keyword evidence="1" id="KW-1133">Transmembrane helix</keyword>
<dbReference type="GO" id="GO:0015990">
    <property type="term" value="P:electron transport coupled proton transport"/>
    <property type="evidence" value="ECO:0007669"/>
    <property type="project" value="TreeGrafter"/>
</dbReference>
<gene>
    <name evidence="3" type="ORF">METZ01_LOCUS451218</name>
</gene>
<sequence>MSSTTTAAAHDHHHHGPEKGLLRWIKTTNHKDIGTLYLWFSFVMLLVGGALAMGIRAELLQPGLQLFEPQFFNQLTTMHGLIMVFGAIMPAFVGLANWLIPMMVGAPDMALPRMNNWSFWILPFAGAILISTFFMEGGAPAFGWTFYAPLSTTFAPDSTDFFIFAVHLLGFSSIMGSIN</sequence>
<proteinExistence type="predicted"/>
<dbReference type="EMBL" id="UINC01186236">
    <property type="protein sequence ID" value="SVD98364.1"/>
    <property type="molecule type" value="Genomic_DNA"/>
</dbReference>
<dbReference type="PANTHER" id="PTHR10422:SF18">
    <property type="entry name" value="CYTOCHROME C OXIDASE SUBUNIT 1"/>
    <property type="match status" value="1"/>
</dbReference>
<dbReference type="GO" id="GO:0016020">
    <property type="term" value="C:membrane"/>
    <property type="evidence" value="ECO:0007669"/>
    <property type="project" value="InterPro"/>
</dbReference>
<feature type="transmembrane region" description="Helical" evidence="1">
    <location>
        <begin position="77"/>
        <end position="100"/>
    </location>
</feature>
<protein>
    <recommendedName>
        <fullName evidence="2">Cytochrome oxidase subunit I profile domain-containing protein</fullName>
    </recommendedName>
</protein>
<dbReference type="PRINTS" id="PR01165">
    <property type="entry name" value="CYCOXIDASEI"/>
</dbReference>
<feature type="transmembrane region" description="Helical" evidence="1">
    <location>
        <begin position="36"/>
        <end position="57"/>
    </location>
</feature>
<name>A0A382ZSB0_9ZZZZ</name>
<feature type="transmembrane region" description="Helical" evidence="1">
    <location>
        <begin position="161"/>
        <end position="178"/>
    </location>
</feature>
<dbReference type="GO" id="GO:0020037">
    <property type="term" value="F:heme binding"/>
    <property type="evidence" value="ECO:0007669"/>
    <property type="project" value="InterPro"/>
</dbReference>
<feature type="non-terminal residue" evidence="3">
    <location>
        <position position="179"/>
    </location>
</feature>
<reference evidence="3" key="1">
    <citation type="submission" date="2018-05" db="EMBL/GenBank/DDBJ databases">
        <authorList>
            <person name="Lanie J.A."/>
            <person name="Ng W.-L."/>
            <person name="Kazmierczak K.M."/>
            <person name="Andrzejewski T.M."/>
            <person name="Davidsen T.M."/>
            <person name="Wayne K.J."/>
            <person name="Tettelin H."/>
            <person name="Glass J.I."/>
            <person name="Rusch D."/>
            <person name="Podicherti R."/>
            <person name="Tsui H.-C.T."/>
            <person name="Winkler M.E."/>
        </authorList>
    </citation>
    <scope>NUCLEOTIDE SEQUENCE</scope>
</reference>
<dbReference type="PROSITE" id="PS50855">
    <property type="entry name" value="COX1"/>
    <property type="match status" value="1"/>
</dbReference>
<evidence type="ECO:0000259" key="2">
    <source>
        <dbReference type="PROSITE" id="PS50855"/>
    </source>
</evidence>
<dbReference type="GO" id="GO:0022904">
    <property type="term" value="P:respiratory electron transport chain"/>
    <property type="evidence" value="ECO:0007669"/>
    <property type="project" value="TreeGrafter"/>
</dbReference>